<name>A0A4S8M5Q2_DENBC</name>
<keyword evidence="1" id="KW-0732">Signal</keyword>
<evidence type="ECO:0000313" key="2">
    <source>
        <dbReference type="EMBL" id="THU97128.1"/>
    </source>
</evidence>
<evidence type="ECO:0008006" key="4">
    <source>
        <dbReference type="Google" id="ProtNLM"/>
    </source>
</evidence>
<evidence type="ECO:0000313" key="3">
    <source>
        <dbReference type="Proteomes" id="UP000297245"/>
    </source>
</evidence>
<proteinExistence type="predicted"/>
<organism evidence="2 3">
    <name type="scientific">Dendrothele bispora (strain CBS 962.96)</name>
    <dbReference type="NCBI Taxonomy" id="1314807"/>
    <lineage>
        <taxon>Eukaryota</taxon>
        <taxon>Fungi</taxon>
        <taxon>Dikarya</taxon>
        <taxon>Basidiomycota</taxon>
        <taxon>Agaricomycotina</taxon>
        <taxon>Agaricomycetes</taxon>
        <taxon>Agaricomycetidae</taxon>
        <taxon>Agaricales</taxon>
        <taxon>Agaricales incertae sedis</taxon>
        <taxon>Dendrothele</taxon>
    </lineage>
</organism>
<protein>
    <recommendedName>
        <fullName evidence="4">Secreted protein</fullName>
    </recommendedName>
</protein>
<dbReference type="Proteomes" id="UP000297245">
    <property type="component" value="Unassembled WGS sequence"/>
</dbReference>
<accession>A0A4S8M5Q2</accession>
<feature type="chain" id="PRO_5020960219" description="Secreted protein" evidence="1">
    <location>
        <begin position="28"/>
        <end position="134"/>
    </location>
</feature>
<reference evidence="2 3" key="1">
    <citation type="journal article" date="2019" name="Nat. Ecol. Evol.">
        <title>Megaphylogeny resolves global patterns of mushroom evolution.</title>
        <authorList>
            <person name="Varga T."/>
            <person name="Krizsan K."/>
            <person name="Foldi C."/>
            <person name="Dima B."/>
            <person name="Sanchez-Garcia M."/>
            <person name="Sanchez-Ramirez S."/>
            <person name="Szollosi G.J."/>
            <person name="Szarkandi J.G."/>
            <person name="Papp V."/>
            <person name="Albert L."/>
            <person name="Andreopoulos W."/>
            <person name="Angelini C."/>
            <person name="Antonin V."/>
            <person name="Barry K.W."/>
            <person name="Bougher N.L."/>
            <person name="Buchanan P."/>
            <person name="Buyck B."/>
            <person name="Bense V."/>
            <person name="Catcheside P."/>
            <person name="Chovatia M."/>
            <person name="Cooper J."/>
            <person name="Damon W."/>
            <person name="Desjardin D."/>
            <person name="Finy P."/>
            <person name="Geml J."/>
            <person name="Haridas S."/>
            <person name="Hughes K."/>
            <person name="Justo A."/>
            <person name="Karasinski D."/>
            <person name="Kautmanova I."/>
            <person name="Kiss B."/>
            <person name="Kocsube S."/>
            <person name="Kotiranta H."/>
            <person name="LaButti K.M."/>
            <person name="Lechner B.E."/>
            <person name="Liimatainen K."/>
            <person name="Lipzen A."/>
            <person name="Lukacs Z."/>
            <person name="Mihaltcheva S."/>
            <person name="Morgado L.N."/>
            <person name="Niskanen T."/>
            <person name="Noordeloos M.E."/>
            <person name="Ohm R.A."/>
            <person name="Ortiz-Santana B."/>
            <person name="Ovrebo C."/>
            <person name="Racz N."/>
            <person name="Riley R."/>
            <person name="Savchenko A."/>
            <person name="Shiryaev A."/>
            <person name="Soop K."/>
            <person name="Spirin V."/>
            <person name="Szebenyi C."/>
            <person name="Tomsovsky M."/>
            <person name="Tulloss R.E."/>
            <person name="Uehling J."/>
            <person name="Grigoriev I.V."/>
            <person name="Vagvolgyi C."/>
            <person name="Papp T."/>
            <person name="Martin F.M."/>
            <person name="Miettinen O."/>
            <person name="Hibbett D.S."/>
            <person name="Nagy L.G."/>
        </authorList>
    </citation>
    <scope>NUCLEOTIDE SEQUENCE [LARGE SCALE GENOMIC DNA]</scope>
    <source>
        <strain evidence="2 3">CBS 962.96</strain>
    </source>
</reference>
<evidence type="ECO:0000256" key="1">
    <source>
        <dbReference type="SAM" id="SignalP"/>
    </source>
</evidence>
<keyword evidence="3" id="KW-1185">Reference proteome</keyword>
<dbReference type="AlphaFoldDB" id="A0A4S8M5Q2"/>
<feature type="signal peptide" evidence="1">
    <location>
        <begin position="1"/>
        <end position="27"/>
    </location>
</feature>
<gene>
    <name evidence="2" type="ORF">K435DRAFT_796810</name>
</gene>
<dbReference type="EMBL" id="ML179162">
    <property type="protein sequence ID" value="THU97128.1"/>
    <property type="molecule type" value="Genomic_DNA"/>
</dbReference>
<sequence>MAKHATSTPRQKIRGIIWFFFFGQAQGQLVIECCCQAVLPSGNDTTTATKKSTYNSVRVYTRNNGNDNDNASTFFPEFKSNYKHCATFAGCCNSTTCSDRKWSLLPLEEEPATGLQAHINAVQLSTREYENLEF</sequence>